<dbReference type="GO" id="GO:0004653">
    <property type="term" value="F:polypeptide N-acetylgalactosaminyltransferase activity"/>
    <property type="evidence" value="ECO:0007669"/>
    <property type="project" value="TreeGrafter"/>
</dbReference>
<comment type="cofactor">
    <cofactor evidence="1">
        <name>Mn(2+)</name>
        <dbReference type="ChEBI" id="CHEBI:29035"/>
    </cofactor>
</comment>
<dbReference type="PANTHER" id="PTHR11675">
    <property type="entry name" value="N-ACETYLGALACTOSAMINYLTRANSFERASE"/>
    <property type="match status" value="1"/>
</dbReference>
<dbReference type="PANTHER" id="PTHR11675:SF68">
    <property type="entry name" value="N-ACETYLGALACTOSAMINYLTRANSFERASE 7"/>
    <property type="match status" value="1"/>
</dbReference>
<dbReference type="InterPro" id="IPR029044">
    <property type="entry name" value="Nucleotide-diphossugar_trans"/>
</dbReference>
<comment type="pathway">
    <text evidence="2">Protein modification; protein glycosylation.</text>
</comment>
<accession>A0A0G4HAU9</accession>
<dbReference type="AlphaFoldDB" id="A0A0G4HAU9"/>
<keyword evidence="6" id="KW-1015">Disulfide bond</keyword>
<proteinExistence type="predicted"/>
<gene>
    <name evidence="10" type="ORF">Cvel_6081</name>
</gene>
<keyword evidence="3" id="KW-0328">Glycosyltransferase</keyword>
<evidence type="ECO:0000256" key="1">
    <source>
        <dbReference type="ARBA" id="ARBA00001936"/>
    </source>
</evidence>
<evidence type="ECO:0000256" key="6">
    <source>
        <dbReference type="ARBA" id="ARBA00023157"/>
    </source>
</evidence>
<organism evidence="10">
    <name type="scientific">Chromera velia CCMP2878</name>
    <dbReference type="NCBI Taxonomy" id="1169474"/>
    <lineage>
        <taxon>Eukaryota</taxon>
        <taxon>Sar</taxon>
        <taxon>Alveolata</taxon>
        <taxon>Colpodellida</taxon>
        <taxon>Chromeraceae</taxon>
        <taxon>Chromera</taxon>
    </lineage>
</organism>
<dbReference type="SUPFAM" id="SSF53448">
    <property type="entry name" value="Nucleotide-diphospho-sugar transferases"/>
    <property type="match status" value="1"/>
</dbReference>
<dbReference type="SUPFAM" id="SSF50370">
    <property type="entry name" value="Ricin B-like lectins"/>
    <property type="match status" value="1"/>
</dbReference>
<evidence type="ECO:0000313" key="10">
    <source>
        <dbReference type="EMBL" id="CEM40935.1"/>
    </source>
</evidence>
<dbReference type="GO" id="GO:0005794">
    <property type="term" value="C:Golgi apparatus"/>
    <property type="evidence" value="ECO:0007669"/>
    <property type="project" value="TreeGrafter"/>
</dbReference>
<dbReference type="Pfam" id="PF00535">
    <property type="entry name" value="Glycos_transf_2"/>
    <property type="match status" value="1"/>
</dbReference>
<dbReference type="PhylomeDB" id="A0A0G4HAU9"/>
<dbReference type="PROSITE" id="PS50231">
    <property type="entry name" value="RICIN_B_LECTIN"/>
    <property type="match status" value="1"/>
</dbReference>
<feature type="domain" description="Glycosyltransferase 2-like" evidence="9">
    <location>
        <begin position="202"/>
        <end position="330"/>
    </location>
</feature>
<evidence type="ECO:0000256" key="5">
    <source>
        <dbReference type="ARBA" id="ARBA00022723"/>
    </source>
</evidence>
<keyword evidence="8" id="KW-1133">Transmembrane helix</keyword>
<dbReference type="InterPro" id="IPR035992">
    <property type="entry name" value="Ricin_B-like_lectins"/>
</dbReference>
<keyword evidence="5" id="KW-0479">Metal-binding</keyword>
<evidence type="ECO:0000259" key="9">
    <source>
        <dbReference type="Pfam" id="PF00535"/>
    </source>
</evidence>
<dbReference type="GO" id="GO:0046872">
    <property type="term" value="F:metal ion binding"/>
    <property type="evidence" value="ECO:0007669"/>
    <property type="project" value="UniProtKB-KW"/>
</dbReference>
<protein>
    <recommendedName>
        <fullName evidence="9">Glycosyltransferase 2-like domain-containing protein</fullName>
    </recommendedName>
</protein>
<dbReference type="EMBL" id="CDMZ01002137">
    <property type="protein sequence ID" value="CEM40935.1"/>
    <property type="molecule type" value="Genomic_DNA"/>
</dbReference>
<name>A0A0G4HAU9_9ALVE</name>
<evidence type="ECO:0000256" key="3">
    <source>
        <dbReference type="ARBA" id="ARBA00022676"/>
    </source>
</evidence>
<dbReference type="GO" id="GO:0006493">
    <property type="term" value="P:protein O-linked glycosylation"/>
    <property type="evidence" value="ECO:0007669"/>
    <property type="project" value="TreeGrafter"/>
</dbReference>
<dbReference type="InterPro" id="IPR001173">
    <property type="entry name" value="Glyco_trans_2-like"/>
</dbReference>
<evidence type="ECO:0000256" key="4">
    <source>
        <dbReference type="ARBA" id="ARBA00022679"/>
    </source>
</evidence>
<evidence type="ECO:0000256" key="7">
    <source>
        <dbReference type="ARBA" id="ARBA00023211"/>
    </source>
</evidence>
<dbReference type="VEuPathDB" id="CryptoDB:Cvel_6081"/>
<dbReference type="Gene3D" id="2.80.10.50">
    <property type="match status" value="1"/>
</dbReference>
<dbReference type="Gene3D" id="3.90.550.10">
    <property type="entry name" value="Spore Coat Polysaccharide Biosynthesis Protein SpsA, Chain A"/>
    <property type="match status" value="1"/>
</dbReference>
<keyword evidence="7" id="KW-0464">Manganese</keyword>
<reference evidence="10" key="1">
    <citation type="submission" date="2014-11" db="EMBL/GenBank/DDBJ databases">
        <authorList>
            <person name="Otto D Thomas"/>
            <person name="Naeem Raeece"/>
        </authorList>
    </citation>
    <scope>NUCLEOTIDE SEQUENCE</scope>
</reference>
<sequence>MLPLRQILDLDGKKSDDFGGRGGRRQGYGVSRSAERFVLCGLLILLFFAVCLIIFFTVDGGDGNRKPLSALFDSRAHPWGSPAFLEEQAKKVQKSVVGPASFYQGSRPAVEPNQDQQHLHGHIAVDGVTLEPKWRPTPLKSPLTPEDMRASYKNYCFHSKLSESKPLDIPRRDLRSTECREFDEKEVPRQPKTGRELLKAASVIIVSHDELFSALFRSVHSILNRTPPEILGEVIVVDDATPSETKKQAQREYVEFLPSKVKLVELQERHGLMRARMAGAELASFESLVFLDSHIEASTGWLEPLLMRITESPKSIVVPSIDSIDHETLSFSAGGIGILGHSWGLGQVPVGRARPSFAAGESRVIPSPVMAGGLFAVQTSWWRLLGGYDPELQLYGGEEFELAFKSWMCGGRVELCECSHVGHIFRSPKYWKGQVYTVPAEVIKRNKLRVAAVWMDEYEALVKLAHGRLPNGMDLGDLSEQKALRERLKCQDFDWYLEKIYPEIKVPPGLQQIKHLVSPADTAGGEVEKKKPEKQPGDVTAVAFGALSHVRSHMCLDTLGQQIGGSPGPYPCHGQMGSQAFILTADGLLRSSSLGFTGVVCPILQEQGVGGGGGGGFSLKFKSENDCPSWRFAFDEGEGLVRVVRMPIVGASGVAVGSASLDREEKCLNISQEGGGSRLDVQTCERGSEQMRWHFQFD</sequence>
<feature type="transmembrane region" description="Helical" evidence="8">
    <location>
        <begin position="37"/>
        <end position="58"/>
    </location>
</feature>
<evidence type="ECO:0000256" key="8">
    <source>
        <dbReference type="SAM" id="Phobius"/>
    </source>
</evidence>
<keyword evidence="8" id="KW-0812">Transmembrane</keyword>
<keyword evidence="8" id="KW-0472">Membrane</keyword>
<evidence type="ECO:0000256" key="2">
    <source>
        <dbReference type="ARBA" id="ARBA00004922"/>
    </source>
</evidence>
<keyword evidence="4" id="KW-0808">Transferase</keyword>